<dbReference type="AlphaFoldDB" id="A0A6G7PWE9"/>
<name>A0A6G7PWE9_9BACT</name>
<accession>A0A6G7PWE9</accession>
<dbReference type="InterPro" id="IPR025255">
    <property type="entry name" value="DUF4202"/>
</dbReference>
<dbReference type="RefSeq" id="WP_166032199.1">
    <property type="nucleotide sequence ID" value="NZ_CP048877.1"/>
</dbReference>
<evidence type="ECO:0000313" key="2">
    <source>
        <dbReference type="Proteomes" id="UP000502179"/>
    </source>
</evidence>
<gene>
    <name evidence="1" type="ORF">G4V39_06755</name>
</gene>
<dbReference type="SUPFAM" id="SSF109604">
    <property type="entry name" value="HD-domain/PDEase-like"/>
    <property type="match status" value="1"/>
</dbReference>
<protein>
    <submittedName>
        <fullName evidence="1">DUF4202 domain-containing protein</fullName>
    </submittedName>
</protein>
<sequence>MLKCITTRIRELVAQSEVPEDPAHAENTLRWLRRLFPEADPALEIAALGHDLERARPQRLRREEFSTYEAFKEAHANLSAQILEKLMRECGADQELIAEVCRLVRRHEQGGDPRADILKEADSLSFFEVNLPLYAARNSPEETKRRCLWGLRRLSPQGLLLVREIDYPNETLRGLVEDSLRLLEEANS</sequence>
<dbReference type="EMBL" id="CP048877">
    <property type="protein sequence ID" value="QIJ71982.1"/>
    <property type="molecule type" value="Genomic_DNA"/>
</dbReference>
<dbReference type="Pfam" id="PF13875">
    <property type="entry name" value="DUF4202"/>
    <property type="match status" value="1"/>
</dbReference>
<reference evidence="1 2" key="1">
    <citation type="submission" date="2020-02" db="EMBL/GenBank/DDBJ databases">
        <title>Genome analysis of Thermosulfuriphilus ammonigenes ST65T, an anaerobic thermophilic chemolithoautotrophic bacterium isolated from a deep-sea hydrothermal vent.</title>
        <authorList>
            <person name="Slobodkina G."/>
            <person name="Allioux M."/>
            <person name="Merkel A."/>
            <person name="Alain K."/>
            <person name="Jebbar M."/>
            <person name="Slobodkin A."/>
        </authorList>
    </citation>
    <scope>NUCLEOTIDE SEQUENCE [LARGE SCALE GENOMIC DNA]</scope>
    <source>
        <strain evidence="1 2">ST65</strain>
    </source>
</reference>
<dbReference type="Proteomes" id="UP000502179">
    <property type="component" value="Chromosome"/>
</dbReference>
<dbReference type="KEGG" id="tav:G4V39_06755"/>
<keyword evidence="2" id="KW-1185">Reference proteome</keyword>
<proteinExistence type="predicted"/>
<organism evidence="1 2">
    <name type="scientific">Thermosulfuriphilus ammonigenes</name>
    <dbReference type="NCBI Taxonomy" id="1936021"/>
    <lineage>
        <taxon>Bacteria</taxon>
        <taxon>Pseudomonadati</taxon>
        <taxon>Thermodesulfobacteriota</taxon>
        <taxon>Thermodesulfobacteria</taxon>
        <taxon>Thermodesulfobacteriales</taxon>
        <taxon>Thermodesulfobacteriaceae</taxon>
        <taxon>Thermosulfuriphilus</taxon>
    </lineage>
</organism>
<dbReference type="Gene3D" id="1.10.3210.10">
    <property type="entry name" value="Hypothetical protein af1432"/>
    <property type="match status" value="1"/>
</dbReference>
<evidence type="ECO:0000313" key="1">
    <source>
        <dbReference type="EMBL" id="QIJ71982.1"/>
    </source>
</evidence>